<dbReference type="EMBL" id="HACG01028516">
    <property type="protein sequence ID" value="CEK75381.1"/>
    <property type="molecule type" value="Transcribed_RNA"/>
</dbReference>
<keyword evidence="8" id="KW-0969">Cilium</keyword>
<dbReference type="AlphaFoldDB" id="A0A0B7A5S6"/>
<evidence type="ECO:0000256" key="5">
    <source>
        <dbReference type="ARBA" id="ARBA00022701"/>
    </source>
</evidence>
<evidence type="ECO:0008006" key="14">
    <source>
        <dbReference type="Google" id="ProtNLM"/>
    </source>
</evidence>
<name>A0A0B7A5S6_9EUPU</name>
<dbReference type="GO" id="GO:0045503">
    <property type="term" value="F:dynein light chain binding"/>
    <property type="evidence" value="ECO:0007669"/>
    <property type="project" value="TreeGrafter"/>
</dbReference>
<evidence type="ECO:0000256" key="4">
    <source>
        <dbReference type="ARBA" id="ARBA00022574"/>
    </source>
</evidence>
<dbReference type="InterPro" id="IPR015943">
    <property type="entry name" value="WD40/YVTN_repeat-like_dom_sf"/>
</dbReference>
<keyword evidence="10" id="KW-0206">Cytoskeleton</keyword>
<dbReference type="GO" id="GO:0036157">
    <property type="term" value="C:outer dynein arm"/>
    <property type="evidence" value="ECO:0007669"/>
    <property type="project" value="TreeGrafter"/>
</dbReference>
<dbReference type="GO" id="GO:0045504">
    <property type="term" value="F:dynein heavy chain binding"/>
    <property type="evidence" value="ECO:0007669"/>
    <property type="project" value="TreeGrafter"/>
</dbReference>
<comment type="subcellular location">
    <subcellularLocation>
        <location evidence="1">Cytoplasm</location>
        <location evidence="1">Cytoskeleton</location>
        <location evidence="1">Cilium axoneme</location>
    </subcellularLocation>
</comment>
<evidence type="ECO:0000256" key="11">
    <source>
        <dbReference type="ARBA" id="ARBA00023273"/>
    </source>
</evidence>
<evidence type="ECO:0000256" key="3">
    <source>
        <dbReference type="ARBA" id="ARBA00022490"/>
    </source>
</evidence>
<evidence type="ECO:0000256" key="9">
    <source>
        <dbReference type="ARBA" id="ARBA00023175"/>
    </source>
</evidence>
<evidence type="ECO:0000256" key="7">
    <source>
        <dbReference type="ARBA" id="ARBA00023017"/>
    </source>
</evidence>
<keyword evidence="11" id="KW-0966">Cell projection</keyword>
<evidence type="ECO:0000256" key="6">
    <source>
        <dbReference type="ARBA" id="ARBA00022737"/>
    </source>
</evidence>
<keyword evidence="6" id="KW-0677">Repeat</keyword>
<evidence type="ECO:0000256" key="1">
    <source>
        <dbReference type="ARBA" id="ARBA00004430"/>
    </source>
</evidence>
<keyword evidence="5" id="KW-0493">Microtubule</keyword>
<keyword evidence="9" id="KW-0505">Motor protein</keyword>
<reference evidence="13" key="1">
    <citation type="submission" date="2014-12" db="EMBL/GenBank/DDBJ databases">
        <title>Insight into the proteome of Arion vulgaris.</title>
        <authorList>
            <person name="Aradska J."/>
            <person name="Bulat T."/>
            <person name="Smidak R."/>
            <person name="Sarate P."/>
            <person name="Gangsoo J."/>
            <person name="Sialana F."/>
            <person name="Bilban M."/>
            <person name="Lubec G."/>
        </authorList>
    </citation>
    <scope>NUCLEOTIDE SEQUENCE</scope>
    <source>
        <tissue evidence="13">Skin</tissue>
    </source>
</reference>
<evidence type="ECO:0000256" key="8">
    <source>
        <dbReference type="ARBA" id="ARBA00023069"/>
    </source>
</evidence>
<sequence length="202" mass="23182">MWTKQYSSYLTDGCWSPIRSSVFFITKMDGTLDVWDMIFKQNNPALSLQVCDVPLHSLRINETGKFIAAGSEDGTTTLLELSESLYTQARNERNLVTSIFERETRREKILDARHREIRLKERAKTAGSKHEGEETAVKEEEAVIHDEDLYAQAEKTFFNVVGEEKKKWSAPDEGINHVGKISHDEDNDEEKTNGHPESENKY</sequence>
<evidence type="ECO:0000256" key="10">
    <source>
        <dbReference type="ARBA" id="ARBA00023212"/>
    </source>
</evidence>
<dbReference type="SUPFAM" id="SSF50978">
    <property type="entry name" value="WD40 repeat-like"/>
    <property type="match status" value="1"/>
</dbReference>
<evidence type="ECO:0000256" key="12">
    <source>
        <dbReference type="SAM" id="MobiDB-lite"/>
    </source>
</evidence>
<dbReference type="GO" id="GO:0005874">
    <property type="term" value="C:microtubule"/>
    <property type="evidence" value="ECO:0007669"/>
    <property type="project" value="UniProtKB-KW"/>
</dbReference>
<dbReference type="Gene3D" id="2.130.10.10">
    <property type="entry name" value="YVTN repeat-like/Quinoprotein amine dehydrogenase"/>
    <property type="match status" value="1"/>
</dbReference>
<comment type="similarity">
    <text evidence="2">Belongs to the dynein intermediate chain family.</text>
</comment>
<dbReference type="GO" id="GO:0003341">
    <property type="term" value="P:cilium movement"/>
    <property type="evidence" value="ECO:0007669"/>
    <property type="project" value="TreeGrafter"/>
</dbReference>
<keyword evidence="4" id="KW-0853">WD repeat</keyword>
<keyword evidence="7" id="KW-0243">Dynein</keyword>
<protein>
    <recommendedName>
        <fullName evidence="14">Dynein intermediate chain 3, ciliary</fullName>
    </recommendedName>
</protein>
<dbReference type="GO" id="GO:0036158">
    <property type="term" value="P:outer dynein arm assembly"/>
    <property type="evidence" value="ECO:0007669"/>
    <property type="project" value="TreeGrafter"/>
</dbReference>
<organism evidence="13">
    <name type="scientific">Arion vulgaris</name>
    <dbReference type="NCBI Taxonomy" id="1028688"/>
    <lineage>
        <taxon>Eukaryota</taxon>
        <taxon>Metazoa</taxon>
        <taxon>Spiralia</taxon>
        <taxon>Lophotrochozoa</taxon>
        <taxon>Mollusca</taxon>
        <taxon>Gastropoda</taxon>
        <taxon>Heterobranchia</taxon>
        <taxon>Euthyneura</taxon>
        <taxon>Panpulmonata</taxon>
        <taxon>Eupulmonata</taxon>
        <taxon>Stylommatophora</taxon>
        <taxon>Helicina</taxon>
        <taxon>Arionoidea</taxon>
        <taxon>Arionidae</taxon>
        <taxon>Arion</taxon>
    </lineage>
</organism>
<feature type="region of interest" description="Disordered" evidence="12">
    <location>
        <begin position="165"/>
        <end position="202"/>
    </location>
</feature>
<keyword evidence="3" id="KW-0963">Cytoplasm</keyword>
<proteinExistence type="inferred from homology"/>
<dbReference type="PANTHER" id="PTHR12442">
    <property type="entry name" value="DYNEIN INTERMEDIATE CHAIN"/>
    <property type="match status" value="1"/>
</dbReference>
<feature type="compositionally biased region" description="Basic and acidic residues" evidence="12">
    <location>
        <begin position="190"/>
        <end position="202"/>
    </location>
</feature>
<gene>
    <name evidence="13" type="primary">ORF95271</name>
</gene>
<dbReference type="InterPro" id="IPR036322">
    <property type="entry name" value="WD40_repeat_dom_sf"/>
</dbReference>
<evidence type="ECO:0000313" key="13">
    <source>
        <dbReference type="EMBL" id="CEK75381.1"/>
    </source>
</evidence>
<accession>A0A0B7A5S6</accession>
<dbReference type="PANTHER" id="PTHR12442:SF7">
    <property type="entry name" value="DYNEIN AXONEMAL INTERMEDIATE CHAIN 2"/>
    <property type="match status" value="1"/>
</dbReference>
<evidence type="ECO:0000256" key="2">
    <source>
        <dbReference type="ARBA" id="ARBA00011059"/>
    </source>
</evidence>
<dbReference type="InterPro" id="IPR050687">
    <property type="entry name" value="Dynein_IC"/>
</dbReference>